<dbReference type="EMBL" id="BBYQ01000106">
    <property type="protein sequence ID" value="GAP31185.1"/>
    <property type="molecule type" value="Genomic_DNA"/>
</dbReference>
<gene>
    <name evidence="2" type="ORF">NS506_04495</name>
    <name evidence="3" type="ORF">NSK11_contig00106-0013</name>
</gene>
<sequence>MRLLTRSYGREFRRRPPQPPKSAVVISAIHAARHQARNLGVLREYQRRYAEQIGADYEDAVSEHIIPAEQPGQVAAAIRRIVSG</sequence>
<evidence type="ECO:0000313" key="5">
    <source>
        <dbReference type="Proteomes" id="UP000180166"/>
    </source>
</evidence>
<dbReference type="Proteomes" id="UP000180166">
    <property type="component" value="Chromosome"/>
</dbReference>
<protein>
    <submittedName>
        <fullName evidence="3">Uncharacterized protein</fullName>
    </submittedName>
</protein>
<reference evidence="2 5" key="3">
    <citation type="submission" date="2016-10" db="EMBL/GenBank/DDBJ databases">
        <title>Genome sequence of Nocardia seriolae strain EM150506, isolated from Anguila japonica.</title>
        <authorList>
            <person name="Han H.-J."/>
        </authorList>
    </citation>
    <scope>NUCLEOTIDE SEQUENCE [LARGE SCALE GENOMIC DNA]</scope>
    <source>
        <strain evidence="2 5">EM150506</strain>
    </source>
</reference>
<accession>A0A0B8NMA8</accession>
<keyword evidence="4" id="KW-1185">Reference proteome</keyword>
<dbReference type="AlphaFoldDB" id="A0A0B8NMA8"/>
<dbReference type="EMBL" id="CP017839">
    <property type="protein sequence ID" value="APA98543.1"/>
    <property type="molecule type" value="Genomic_DNA"/>
</dbReference>
<organism evidence="3 4">
    <name type="scientific">Nocardia seriolae</name>
    <dbReference type="NCBI Taxonomy" id="37332"/>
    <lineage>
        <taxon>Bacteria</taxon>
        <taxon>Bacillati</taxon>
        <taxon>Actinomycetota</taxon>
        <taxon>Actinomycetes</taxon>
        <taxon>Mycobacteriales</taxon>
        <taxon>Nocardiaceae</taxon>
        <taxon>Nocardia</taxon>
    </lineage>
</organism>
<dbReference type="Proteomes" id="UP000037179">
    <property type="component" value="Unassembled WGS sequence"/>
</dbReference>
<dbReference type="KEGG" id="nsr:NS506_04495"/>
<reference evidence="3 4" key="2">
    <citation type="journal article" date="2016" name="Genome Announc.">
        <title>Draft Genome Sequence of Erythromycin- and Oxytetracycline-Sensitive Nocardia seriolae Strain U-1 (NBRC 110359).</title>
        <authorList>
            <person name="Imajoh M."/>
            <person name="Sukeda M."/>
            <person name="Shimizu M."/>
            <person name="Yamane J."/>
            <person name="Ohnishi K."/>
            <person name="Oshima S."/>
        </authorList>
    </citation>
    <scope>NUCLEOTIDE SEQUENCE [LARGE SCALE GENOMIC DNA]</scope>
    <source>
        <strain evidence="3 4">U-1</strain>
    </source>
</reference>
<evidence type="ECO:0000313" key="2">
    <source>
        <dbReference type="EMBL" id="APA98543.1"/>
    </source>
</evidence>
<dbReference type="OrthoDB" id="7185741at2"/>
<evidence type="ECO:0000313" key="3">
    <source>
        <dbReference type="EMBL" id="GAP31185.1"/>
    </source>
</evidence>
<feature type="region of interest" description="Disordered" evidence="1">
    <location>
        <begin position="1"/>
        <end position="20"/>
    </location>
</feature>
<reference evidence="4" key="1">
    <citation type="submission" date="2015-07" db="EMBL/GenBank/DDBJ databases">
        <title>Nocardia seriolae U-1 whole genome shotgun sequence.</title>
        <authorList>
            <person name="Imajoh M."/>
            <person name="Fukumoto Y."/>
            <person name="Sukeda M."/>
            <person name="Yamane J."/>
            <person name="Yamasaki K."/>
            <person name="Shimizu M."/>
            <person name="Ohnishi K."/>
            <person name="Oshima S."/>
        </authorList>
    </citation>
    <scope>NUCLEOTIDE SEQUENCE [LARGE SCALE GENOMIC DNA]</scope>
    <source>
        <strain evidence="4">U-1</strain>
    </source>
</reference>
<dbReference type="RefSeq" id="WP_033089799.1">
    <property type="nucleotide sequence ID" value="NZ_AP017900.1"/>
</dbReference>
<proteinExistence type="predicted"/>
<evidence type="ECO:0000256" key="1">
    <source>
        <dbReference type="SAM" id="MobiDB-lite"/>
    </source>
</evidence>
<name>A0A0B8NMA8_9NOCA</name>
<evidence type="ECO:0000313" key="4">
    <source>
        <dbReference type="Proteomes" id="UP000037179"/>
    </source>
</evidence>